<dbReference type="Proteomes" id="UP001194696">
    <property type="component" value="Unassembled WGS sequence"/>
</dbReference>
<evidence type="ECO:0000259" key="3">
    <source>
        <dbReference type="Pfam" id="PF13359"/>
    </source>
</evidence>
<comment type="cofactor">
    <cofactor evidence="1">
        <name>a divalent metal cation</name>
        <dbReference type="ChEBI" id="CHEBI:60240"/>
    </cofactor>
</comment>
<sequence length="128" mass="15329">MLFFKIFCCHAGYLRYGKAHYCGTHRLPWVLLRLHCYKQLPQYQLPYACFSPGEYLFDDSSYGLSMTMVTLYKIPAANRKENKEFNYCLAKFHVRIERCIGVLKSRWNSLLEMRQQLRSPKDVQIYIR</sequence>
<keyword evidence="5" id="KW-1185">Reference proteome</keyword>
<accession>A0ABQ7JV26</accession>
<gene>
    <name evidence="4" type="ORF">BGZ96_010277</name>
</gene>
<evidence type="ECO:0000256" key="2">
    <source>
        <dbReference type="ARBA" id="ARBA00022723"/>
    </source>
</evidence>
<organism evidence="4 5">
    <name type="scientific">Linnemannia gamsii</name>
    <dbReference type="NCBI Taxonomy" id="64522"/>
    <lineage>
        <taxon>Eukaryota</taxon>
        <taxon>Fungi</taxon>
        <taxon>Fungi incertae sedis</taxon>
        <taxon>Mucoromycota</taxon>
        <taxon>Mortierellomycotina</taxon>
        <taxon>Mortierellomycetes</taxon>
        <taxon>Mortierellales</taxon>
        <taxon>Mortierellaceae</taxon>
        <taxon>Linnemannia</taxon>
    </lineage>
</organism>
<proteinExistence type="predicted"/>
<keyword evidence="2" id="KW-0479">Metal-binding</keyword>
<evidence type="ECO:0000313" key="5">
    <source>
        <dbReference type="Proteomes" id="UP001194696"/>
    </source>
</evidence>
<evidence type="ECO:0000313" key="4">
    <source>
        <dbReference type="EMBL" id="KAG0285477.1"/>
    </source>
</evidence>
<name>A0ABQ7JV26_9FUNG</name>
<dbReference type="EMBL" id="JAAAIM010000663">
    <property type="protein sequence ID" value="KAG0285477.1"/>
    <property type="molecule type" value="Genomic_DNA"/>
</dbReference>
<dbReference type="Pfam" id="PF13359">
    <property type="entry name" value="DDE_Tnp_4"/>
    <property type="match status" value="1"/>
</dbReference>
<evidence type="ECO:0000256" key="1">
    <source>
        <dbReference type="ARBA" id="ARBA00001968"/>
    </source>
</evidence>
<feature type="domain" description="DDE Tnp4" evidence="3">
    <location>
        <begin position="45"/>
        <end position="118"/>
    </location>
</feature>
<dbReference type="InterPro" id="IPR027806">
    <property type="entry name" value="HARBI1_dom"/>
</dbReference>
<reference evidence="4 5" key="1">
    <citation type="journal article" date="2020" name="Fungal Divers.">
        <title>Resolving the Mortierellaceae phylogeny through synthesis of multi-gene phylogenetics and phylogenomics.</title>
        <authorList>
            <person name="Vandepol N."/>
            <person name="Liber J."/>
            <person name="Desiro A."/>
            <person name="Na H."/>
            <person name="Kennedy M."/>
            <person name="Barry K."/>
            <person name="Grigoriev I.V."/>
            <person name="Miller A.N."/>
            <person name="O'Donnell K."/>
            <person name="Stajich J.E."/>
            <person name="Bonito G."/>
        </authorList>
    </citation>
    <scope>NUCLEOTIDE SEQUENCE [LARGE SCALE GENOMIC DNA]</scope>
    <source>
        <strain evidence="4 5">AD045</strain>
    </source>
</reference>
<comment type="caution">
    <text evidence="4">The sequence shown here is derived from an EMBL/GenBank/DDBJ whole genome shotgun (WGS) entry which is preliminary data.</text>
</comment>
<protein>
    <recommendedName>
        <fullName evidence="3">DDE Tnp4 domain-containing protein</fullName>
    </recommendedName>
</protein>